<proteinExistence type="predicted"/>
<evidence type="ECO:0008006" key="4">
    <source>
        <dbReference type="Google" id="ProtNLM"/>
    </source>
</evidence>
<accession>A0A0R0CJ31</accession>
<comment type="caution">
    <text evidence="2">The sequence shown here is derived from an EMBL/GenBank/DDBJ whole genome shotgun (WGS) entry which is preliminary data.</text>
</comment>
<evidence type="ECO:0000313" key="3">
    <source>
        <dbReference type="Proteomes" id="UP000051863"/>
    </source>
</evidence>
<name>A0A0R0CJ31_9GAMM</name>
<dbReference type="Proteomes" id="UP000051863">
    <property type="component" value="Unassembled WGS sequence"/>
</dbReference>
<protein>
    <recommendedName>
        <fullName evidence="4">Transmembrane protein</fullName>
    </recommendedName>
</protein>
<reference evidence="2 3" key="1">
    <citation type="submission" date="2015-05" db="EMBL/GenBank/DDBJ databases">
        <title>Genome sequencing and analysis of members of genus Stenotrophomonas.</title>
        <authorList>
            <person name="Patil P.P."/>
            <person name="Midha S."/>
            <person name="Patil P.B."/>
        </authorList>
    </citation>
    <scope>NUCLEOTIDE SEQUENCE [LARGE SCALE GENOMIC DNA]</scope>
    <source>
        <strain evidence="2 3">DSM 18941</strain>
    </source>
</reference>
<keyword evidence="3" id="KW-1185">Reference proteome</keyword>
<evidence type="ECO:0000256" key="1">
    <source>
        <dbReference type="SAM" id="Phobius"/>
    </source>
</evidence>
<dbReference type="EMBL" id="LDJJ01000019">
    <property type="protein sequence ID" value="KRG69270.1"/>
    <property type="molecule type" value="Genomic_DNA"/>
</dbReference>
<dbReference type="AlphaFoldDB" id="A0A0R0CJ31"/>
<keyword evidence="1" id="KW-0812">Transmembrane</keyword>
<dbReference type="OrthoDB" id="8909690at2"/>
<organism evidence="2 3">
    <name type="scientific">Stenotrophomonas terrae</name>
    <dbReference type="NCBI Taxonomy" id="405446"/>
    <lineage>
        <taxon>Bacteria</taxon>
        <taxon>Pseudomonadati</taxon>
        <taxon>Pseudomonadota</taxon>
        <taxon>Gammaproteobacteria</taxon>
        <taxon>Lysobacterales</taxon>
        <taxon>Lysobacteraceae</taxon>
        <taxon>Stenotrophomonas</taxon>
    </lineage>
</organism>
<gene>
    <name evidence="2" type="ORF">ABB27_06710</name>
</gene>
<feature type="transmembrane region" description="Helical" evidence="1">
    <location>
        <begin position="15"/>
        <end position="36"/>
    </location>
</feature>
<sequence>MDMRVAAVRRDKLKFHLVMLGCAGFVVLALASLVYVCSRPQTADVQASERAAIEQCLQRSRAPERTEIYRRAQADSCAEMLEQYEHKFGADAAS</sequence>
<evidence type="ECO:0000313" key="2">
    <source>
        <dbReference type="EMBL" id="KRG69270.1"/>
    </source>
</evidence>
<dbReference type="PATRIC" id="fig|405446.3.peg.676"/>
<keyword evidence="1" id="KW-1133">Transmembrane helix</keyword>
<keyword evidence="1" id="KW-0472">Membrane</keyword>